<accession>S7VX91</accession>
<reference evidence="1 2" key="1">
    <citation type="journal article" date="2013" name="Genome Announc.">
        <title>Draft Genome Sequence of Winogradskyella psychrotolerans RS-3T, Isolated from the Marine Transect of Kongsfjorden, Ny-Alesund, Svalbard, Arctic Ocean.</title>
        <authorList>
            <person name="Kumar Pinnaka A."/>
            <person name="Ara S."/>
            <person name="Singh A."/>
            <person name="Shivaji S."/>
        </authorList>
    </citation>
    <scope>NUCLEOTIDE SEQUENCE [LARGE SCALE GENOMIC DNA]</scope>
    <source>
        <strain evidence="1 2">RS-3</strain>
    </source>
</reference>
<dbReference type="Proteomes" id="UP000014962">
    <property type="component" value="Unassembled WGS sequence"/>
</dbReference>
<proteinExistence type="predicted"/>
<dbReference type="AlphaFoldDB" id="S7VX91"/>
<evidence type="ECO:0000313" key="1">
    <source>
        <dbReference type="EMBL" id="EPR74706.1"/>
    </source>
</evidence>
<sequence length="39" mass="4607">MFLEPDCVQFTMLQEAKELGQWMGKTKGPLKPKFDWFNS</sequence>
<name>S7VX91_9FLAO</name>
<evidence type="ECO:0000313" key="2">
    <source>
        <dbReference type="Proteomes" id="UP000014962"/>
    </source>
</evidence>
<dbReference type="EMBL" id="ATMR01000012">
    <property type="protein sequence ID" value="EPR74706.1"/>
    <property type="molecule type" value="Genomic_DNA"/>
</dbReference>
<protein>
    <submittedName>
        <fullName evidence="1">Uncharacterized protein</fullName>
    </submittedName>
</protein>
<organism evidence="1 2">
    <name type="scientific">Winogradskyella psychrotolerans RS-3</name>
    <dbReference type="NCBI Taxonomy" id="641526"/>
    <lineage>
        <taxon>Bacteria</taxon>
        <taxon>Pseudomonadati</taxon>
        <taxon>Bacteroidota</taxon>
        <taxon>Flavobacteriia</taxon>
        <taxon>Flavobacteriales</taxon>
        <taxon>Flavobacteriaceae</taxon>
        <taxon>Winogradskyella</taxon>
    </lineage>
</organism>
<gene>
    <name evidence="1" type="ORF">ADIWIN_0296</name>
</gene>
<keyword evidence="2" id="KW-1185">Reference proteome</keyword>
<comment type="caution">
    <text evidence="1">The sequence shown here is derived from an EMBL/GenBank/DDBJ whole genome shotgun (WGS) entry which is preliminary data.</text>
</comment>